<comment type="caution">
    <text evidence="3">The sequence shown here is derived from an EMBL/GenBank/DDBJ whole genome shotgun (WGS) entry which is preliminary data.</text>
</comment>
<accession>A0ABU2H4K5</accession>
<name>A0ABU2H4K5_9ACTN</name>
<feature type="region of interest" description="Disordered" evidence="1">
    <location>
        <begin position="147"/>
        <end position="499"/>
    </location>
</feature>
<evidence type="ECO:0008006" key="5">
    <source>
        <dbReference type="Google" id="ProtNLM"/>
    </source>
</evidence>
<feature type="compositionally biased region" description="Basic and acidic residues" evidence="1">
    <location>
        <begin position="404"/>
        <end position="417"/>
    </location>
</feature>
<dbReference type="RefSeq" id="WP_310911762.1">
    <property type="nucleotide sequence ID" value="NZ_JAVLVT010000003.1"/>
</dbReference>
<feature type="compositionally biased region" description="Polar residues" evidence="1">
    <location>
        <begin position="213"/>
        <end position="226"/>
    </location>
</feature>
<dbReference type="Proteomes" id="UP001250214">
    <property type="component" value="Unassembled WGS sequence"/>
</dbReference>
<feature type="compositionally biased region" description="Low complexity" evidence="1">
    <location>
        <begin position="387"/>
        <end position="400"/>
    </location>
</feature>
<organism evidence="3 4">
    <name type="scientific">Lipingzhangella rawalii</name>
    <dbReference type="NCBI Taxonomy" id="2055835"/>
    <lineage>
        <taxon>Bacteria</taxon>
        <taxon>Bacillati</taxon>
        <taxon>Actinomycetota</taxon>
        <taxon>Actinomycetes</taxon>
        <taxon>Streptosporangiales</taxon>
        <taxon>Nocardiopsidaceae</taxon>
        <taxon>Lipingzhangella</taxon>
    </lineage>
</organism>
<feature type="compositionally biased region" description="Acidic residues" evidence="1">
    <location>
        <begin position="418"/>
        <end position="433"/>
    </location>
</feature>
<feature type="compositionally biased region" description="Low complexity" evidence="1">
    <location>
        <begin position="163"/>
        <end position="176"/>
    </location>
</feature>
<feature type="compositionally biased region" description="Low complexity" evidence="1">
    <location>
        <begin position="227"/>
        <end position="237"/>
    </location>
</feature>
<proteinExistence type="predicted"/>
<evidence type="ECO:0000313" key="4">
    <source>
        <dbReference type="Proteomes" id="UP001250214"/>
    </source>
</evidence>
<feature type="compositionally biased region" description="Basic and acidic residues" evidence="1">
    <location>
        <begin position="336"/>
        <end position="345"/>
    </location>
</feature>
<evidence type="ECO:0000313" key="3">
    <source>
        <dbReference type="EMBL" id="MDS1270232.1"/>
    </source>
</evidence>
<keyword evidence="2" id="KW-1133">Transmembrane helix</keyword>
<evidence type="ECO:0000256" key="2">
    <source>
        <dbReference type="SAM" id="Phobius"/>
    </source>
</evidence>
<feature type="compositionally biased region" description="Low complexity" evidence="1">
    <location>
        <begin position="252"/>
        <end position="267"/>
    </location>
</feature>
<feature type="compositionally biased region" description="Basic and acidic residues" evidence="1">
    <location>
        <begin position="442"/>
        <end position="454"/>
    </location>
</feature>
<feature type="compositionally biased region" description="Low complexity" evidence="1">
    <location>
        <begin position="476"/>
        <end position="487"/>
    </location>
</feature>
<feature type="transmembrane region" description="Helical" evidence="2">
    <location>
        <begin position="89"/>
        <end position="108"/>
    </location>
</feature>
<keyword evidence="2" id="KW-0472">Membrane</keyword>
<feature type="transmembrane region" description="Helical" evidence="2">
    <location>
        <begin position="60"/>
        <end position="80"/>
    </location>
</feature>
<evidence type="ECO:0000256" key="1">
    <source>
        <dbReference type="SAM" id="MobiDB-lite"/>
    </source>
</evidence>
<dbReference type="EMBL" id="JAVLVT010000003">
    <property type="protein sequence ID" value="MDS1270232.1"/>
    <property type="molecule type" value="Genomic_DNA"/>
</dbReference>
<reference evidence="4" key="1">
    <citation type="submission" date="2023-07" db="EMBL/GenBank/DDBJ databases">
        <title>Novel species in the genus Lipingzhangella isolated from Sambhar Salt Lake.</title>
        <authorList>
            <person name="Jiya N."/>
            <person name="Kajale S."/>
            <person name="Sharma A."/>
        </authorList>
    </citation>
    <scope>NUCLEOTIDE SEQUENCE [LARGE SCALE GENOMIC DNA]</scope>
    <source>
        <strain evidence="4">LS1_29</strain>
    </source>
</reference>
<feature type="transmembrane region" description="Helical" evidence="2">
    <location>
        <begin position="120"/>
        <end position="142"/>
    </location>
</feature>
<feature type="compositionally biased region" description="Low complexity" evidence="1">
    <location>
        <begin position="273"/>
        <end position="288"/>
    </location>
</feature>
<feature type="transmembrane region" description="Helical" evidence="2">
    <location>
        <begin position="20"/>
        <end position="40"/>
    </location>
</feature>
<keyword evidence="4" id="KW-1185">Reference proteome</keyword>
<sequence length="499" mass="51239">MAVTSSSAPATTAASRGSRILTGTLVLVGVLALVACAMLLSYHGLLQLAVRGNVGEPHAHAYPVLFTVLVLLSFGASYVLRDAPLRTRILADLAVLLLLAVGAAASAVHTLELPISEQNLTLVVTAVPWAAVGLGFYLAVAVGSHLRAQRRSPTPQTRQAPDATGGSASTPSAAPPLRGFVRDATTEDSSGTEATAAPRASAGKQNPADLDESQQSQEDGTSREATSGSEPEPSSGSPDRETGLGLTPTVGAAADTPPATADTADPPARGDSTDSGDSGDSGDSTATDAPERDSSPEDRPEQTTRPGPEPDDHEPRADATVGHAAPTEQAAPGDQLQDHAEHTPTAEDNEPQPTDGTAPDEDTSPSVRARPRLEAPATLPQRTPGKSAFPRRSPGPRSAAPDPPADRDTSTVQRDEGFVPEDQVDDPATDEDLAPVAGSPDDIPRPDAAGERHNTTSAIPRRAVITRPGNRHSRESPSGPGTAPPSGRVRSGPVPPDDD</sequence>
<feature type="compositionally biased region" description="Basic and acidic residues" evidence="1">
    <location>
        <begin position="289"/>
        <end position="317"/>
    </location>
</feature>
<gene>
    <name evidence="3" type="ORF">RIF23_07990</name>
</gene>
<keyword evidence="2" id="KW-0812">Transmembrane</keyword>
<protein>
    <recommendedName>
        <fullName evidence="5">DUF2637 domain-containing protein</fullName>
    </recommendedName>
</protein>